<evidence type="ECO:0000313" key="2">
    <source>
        <dbReference type="EMBL" id="MSR91027.1"/>
    </source>
</evidence>
<dbReference type="PANTHER" id="PTHR34069:SF2">
    <property type="entry name" value="BETA-KETOACYL-[ACYL-CARRIER-PROTEIN] SYNTHASE III"/>
    <property type="match status" value="1"/>
</dbReference>
<sequence>MYDNINFVKIVQASNIDKDKIDLIVSVATTPEYLSPTCAMKIHNELKLSKRCVAYDLNANCTGLIIALDQVARTMKSNKRIRYALVVGADQLFRNADPTDALTYTNFAESGCALLLENKENDISDYIDNSTFSFNKFSKYITFPEKGLSNTLAKGLYHFMDSWCRNSSIGMLN</sequence>
<evidence type="ECO:0000313" key="3">
    <source>
        <dbReference type="Proteomes" id="UP000460287"/>
    </source>
</evidence>
<reference evidence="2 3" key="1">
    <citation type="submission" date="2019-08" db="EMBL/GenBank/DDBJ databases">
        <title>In-depth cultivation of the pig gut microbiome towards novel bacterial diversity and tailored functional studies.</title>
        <authorList>
            <person name="Wylensek D."/>
            <person name="Hitch T.C.A."/>
            <person name="Clavel T."/>
        </authorList>
    </citation>
    <scope>NUCLEOTIDE SEQUENCE [LARGE SCALE GENOMIC DNA]</scope>
    <source>
        <strain evidence="2 3">WCA-383-APC-5B</strain>
    </source>
</reference>
<keyword evidence="3" id="KW-1185">Reference proteome</keyword>
<proteinExistence type="predicted"/>
<accession>A0A7X2MXQ5</accession>
<dbReference type="PANTHER" id="PTHR34069">
    <property type="entry name" value="3-OXOACYL-[ACYL-CARRIER-PROTEIN] SYNTHASE 3"/>
    <property type="match status" value="1"/>
</dbReference>
<organism evidence="2 3">
    <name type="scientific">Inconstantimicrobium porci</name>
    <dbReference type="NCBI Taxonomy" id="2652291"/>
    <lineage>
        <taxon>Bacteria</taxon>
        <taxon>Bacillati</taxon>
        <taxon>Bacillota</taxon>
        <taxon>Clostridia</taxon>
        <taxon>Eubacteriales</taxon>
        <taxon>Clostridiaceae</taxon>
        <taxon>Inconstantimicrobium</taxon>
    </lineage>
</organism>
<dbReference type="InterPro" id="IPR013751">
    <property type="entry name" value="ACP_syn_III_N"/>
</dbReference>
<dbReference type="Gene3D" id="3.40.47.10">
    <property type="match status" value="1"/>
</dbReference>
<comment type="caution">
    <text evidence="2">The sequence shown here is derived from an EMBL/GenBank/DDBJ whole genome shotgun (WGS) entry which is preliminary data.</text>
</comment>
<dbReference type="AlphaFoldDB" id="A0A7X2MXQ5"/>
<dbReference type="EMBL" id="VULX01000006">
    <property type="protein sequence ID" value="MSR91027.1"/>
    <property type="molecule type" value="Genomic_DNA"/>
</dbReference>
<dbReference type="InterPro" id="IPR016039">
    <property type="entry name" value="Thiolase-like"/>
</dbReference>
<dbReference type="Proteomes" id="UP000460287">
    <property type="component" value="Unassembled WGS sequence"/>
</dbReference>
<dbReference type="RefSeq" id="WP_154530908.1">
    <property type="nucleotide sequence ID" value="NZ_VULX01000006.1"/>
</dbReference>
<protein>
    <recommendedName>
        <fullName evidence="1">Beta-ketoacyl-[acyl-carrier-protein] synthase III N-terminal domain-containing protein</fullName>
    </recommendedName>
</protein>
<name>A0A7X2MXQ5_9CLOT</name>
<dbReference type="GO" id="GO:0044550">
    <property type="term" value="P:secondary metabolite biosynthetic process"/>
    <property type="evidence" value="ECO:0007669"/>
    <property type="project" value="TreeGrafter"/>
</dbReference>
<evidence type="ECO:0000259" key="1">
    <source>
        <dbReference type="Pfam" id="PF08545"/>
    </source>
</evidence>
<dbReference type="SUPFAM" id="SSF53901">
    <property type="entry name" value="Thiolase-like"/>
    <property type="match status" value="1"/>
</dbReference>
<dbReference type="GO" id="GO:0006633">
    <property type="term" value="P:fatty acid biosynthetic process"/>
    <property type="evidence" value="ECO:0007669"/>
    <property type="project" value="InterPro"/>
</dbReference>
<gene>
    <name evidence="2" type="ORF">FYJ33_06300</name>
</gene>
<dbReference type="GO" id="GO:0004315">
    <property type="term" value="F:3-oxoacyl-[acyl-carrier-protein] synthase activity"/>
    <property type="evidence" value="ECO:0007669"/>
    <property type="project" value="InterPro"/>
</dbReference>
<feature type="domain" description="Beta-ketoacyl-[acyl-carrier-protein] synthase III N-terminal" evidence="1">
    <location>
        <begin position="55"/>
        <end position="123"/>
    </location>
</feature>
<dbReference type="Pfam" id="PF08545">
    <property type="entry name" value="ACP_syn_III"/>
    <property type="match status" value="1"/>
</dbReference>